<proteinExistence type="predicted"/>
<dbReference type="RefSeq" id="WP_200674820.1">
    <property type="nucleotide sequence ID" value="NZ_JAACYA010000002.1"/>
</dbReference>
<dbReference type="Pfam" id="PF09990">
    <property type="entry name" value="DUF2231"/>
    <property type="match status" value="1"/>
</dbReference>
<feature type="transmembrane region" description="Helical" evidence="1">
    <location>
        <begin position="39"/>
        <end position="57"/>
    </location>
</feature>
<organism evidence="3 4">
    <name type="scientific">Persephonella atlantica</name>
    <dbReference type="NCBI Taxonomy" id="2699429"/>
    <lineage>
        <taxon>Bacteria</taxon>
        <taxon>Pseudomonadati</taxon>
        <taxon>Aquificota</taxon>
        <taxon>Aquificia</taxon>
        <taxon>Aquificales</taxon>
        <taxon>Hydrogenothermaceae</taxon>
        <taxon>Persephonella</taxon>
    </lineage>
</organism>
<evidence type="ECO:0000256" key="1">
    <source>
        <dbReference type="SAM" id="Phobius"/>
    </source>
</evidence>
<keyword evidence="1" id="KW-0812">Transmembrane</keyword>
<feature type="transmembrane region" description="Helical" evidence="1">
    <location>
        <begin position="12"/>
        <end position="32"/>
    </location>
</feature>
<comment type="caution">
    <text evidence="3">The sequence shown here is derived from an EMBL/GenBank/DDBJ whole genome shotgun (WGS) entry which is preliminary data.</text>
</comment>
<dbReference type="InterPro" id="IPR019251">
    <property type="entry name" value="DUF2231_TM"/>
</dbReference>
<protein>
    <submittedName>
        <fullName evidence="3">DUF2231 domain-containing protein</fullName>
    </submittedName>
</protein>
<gene>
    <name evidence="3" type="ORF">GWK41_09405</name>
</gene>
<keyword evidence="1" id="KW-0472">Membrane</keyword>
<reference evidence="3 4" key="1">
    <citation type="journal article" date="2021" name="Syst. Appl. Microbiol.">
        <title>Persephonella atlantica sp. nov.: How to adapt to physico-chemical gradients in high temperature hydrothermal habitats.</title>
        <authorList>
            <person name="Francois D.X."/>
            <person name="Godfroy A."/>
            <person name="Mathien C."/>
            <person name="Aube J."/>
            <person name="Cathalot C."/>
            <person name="Lesongeur F."/>
            <person name="L'Haridon S."/>
            <person name="Philippon X."/>
            <person name="Roussel E.G."/>
        </authorList>
    </citation>
    <scope>NUCLEOTIDE SEQUENCE [LARGE SCALE GENOMIC DNA]</scope>
    <source>
        <strain evidence="3 4">MO1340</strain>
    </source>
</reference>
<dbReference type="Proteomes" id="UP000772812">
    <property type="component" value="Unassembled WGS sequence"/>
</dbReference>
<accession>A0ABS1GK46</accession>
<name>A0ABS1GK46_9AQUI</name>
<evidence type="ECO:0000259" key="2">
    <source>
        <dbReference type="Pfam" id="PF09990"/>
    </source>
</evidence>
<feature type="transmembrane region" description="Helical" evidence="1">
    <location>
        <begin position="112"/>
        <end position="130"/>
    </location>
</feature>
<keyword evidence="1" id="KW-1133">Transmembrane helix</keyword>
<dbReference type="EMBL" id="JAACYA010000002">
    <property type="protein sequence ID" value="MBK3333286.1"/>
    <property type="molecule type" value="Genomic_DNA"/>
</dbReference>
<feature type="domain" description="DUF2231" evidence="2">
    <location>
        <begin position="7"/>
        <end position="145"/>
    </location>
</feature>
<sequence length="163" mass="18396">MEFLAQFHPPMVHFAIALILTGVLFDILGFVFRKESLKHAGFWTILFGVFAVWGAMFTGHEAEELVEDAIKGTVAYEILEQHEEIGEILPWIVTVLGIIRTFLHLRPNNKIFIIYLLAGILVAGAVGYQGRIGGKLVFEHGVGTKAMEKSKYNKEYYHTDEDD</sequence>
<keyword evidence="4" id="KW-1185">Reference proteome</keyword>
<feature type="transmembrane region" description="Helical" evidence="1">
    <location>
        <begin position="88"/>
        <end position="105"/>
    </location>
</feature>
<evidence type="ECO:0000313" key="4">
    <source>
        <dbReference type="Proteomes" id="UP000772812"/>
    </source>
</evidence>
<evidence type="ECO:0000313" key="3">
    <source>
        <dbReference type="EMBL" id="MBK3333286.1"/>
    </source>
</evidence>